<evidence type="ECO:0000313" key="1">
    <source>
        <dbReference type="EMBL" id="QBZ66559.1"/>
    </source>
</evidence>
<protein>
    <submittedName>
        <fullName evidence="1">Uncharacterized protein</fullName>
    </submittedName>
</protein>
<organism evidence="1 2">
    <name type="scientific">Pyricularia oryzae</name>
    <name type="common">Rice blast fungus</name>
    <name type="synonym">Magnaporthe oryzae</name>
    <dbReference type="NCBI Taxonomy" id="318829"/>
    <lineage>
        <taxon>Eukaryota</taxon>
        <taxon>Fungi</taxon>
        <taxon>Dikarya</taxon>
        <taxon>Ascomycota</taxon>
        <taxon>Pezizomycotina</taxon>
        <taxon>Sordariomycetes</taxon>
        <taxon>Sordariomycetidae</taxon>
        <taxon>Magnaporthales</taxon>
        <taxon>Pyriculariaceae</taxon>
        <taxon>Pyricularia</taxon>
    </lineage>
</organism>
<gene>
    <name evidence="1" type="ORF">PoMZ_13541</name>
</gene>
<dbReference type="EMBL" id="CP034210">
    <property type="protein sequence ID" value="QBZ66559.1"/>
    <property type="molecule type" value="Genomic_DNA"/>
</dbReference>
<proteinExistence type="predicted"/>
<name>A0A4P7NVQ2_PYROR</name>
<dbReference type="AlphaFoldDB" id="A0A4P7NVQ2"/>
<dbReference type="Proteomes" id="UP000294847">
    <property type="component" value="Chromosome 7"/>
</dbReference>
<accession>A0A4P7NVQ2</accession>
<sequence length="84" mass="9686">MNVDTRNGRNFLLTLLAFHSLGSENDRELDPNKRAVLITSKSANCLGLYHRRHPHGKLISRTDKESIARKEAYALYNQEIDEVY</sequence>
<reference evidence="1 2" key="1">
    <citation type="journal article" date="2019" name="Mol. Biol. Evol.">
        <title>Blast fungal genomes show frequent chromosomal changes, gene gains and losses, and effector gene turnover.</title>
        <authorList>
            <person name="Gomez Luciano L.B."/>
            <person name="Jason Tsai I."/>
            <person name="Chuma I."/>
            <person name="Tosa Y."/>
            <person name="Chen Y.H."/>
            <person name="Li J.Y."/>
            <person name="Li M.Y."/>
            <person name="Jade Lu M.Y."/>
            <person name="Nakayashiki H."/>
            <person name="Li W.H."/>
        </authorList>
    </citation>
    <scope>NUCLEOTIDE SEQUENCE [LARGE SCALE GENOMIC DNA]</scope>
    <source>
        <strain evidence="1">MZ5-1-6</strain>
    </source>
</reference>
<evidence type="ECO:0000313" key="2">
    <source>
        <dbReference type="Proteomes" id="UP000294847"/>
    </source>
</evidence>
<dbReference type="Pfam" id="PF23562">
    <property type="entry name" value="AMP-binding_C_3"/>
    <property type="match status" value="1"/>
</dbReference>